<evidence type="ECO:0000256" key="1">
    <source>
        <dbReference type="SAM" id="MobiDB-lite"/>
    </source>
</evidence>
<dbReference type="EMBL" id="KN847530">
    <property type="protein sequence ID" value="KIW08830.1"/>
    <property type="molecule type" value="Genomic_DNA"/>
</dbReference>
<name>A0A0D2AQM6_9PEZI</name>
<dbReference type="AlphaFoldDB" id="A0A0D2AQM6"/>
<dbReference type="PANTHER" id="PTHR15907">
    <property type="entry name" value="DUF614 FAMILY PROTEIN-RELATED"/>
    <property type="match status" value="1"/>
</dbReference>
<dbReference type="InterPro" id="IPR006461">
    <property type="entry name" value="PLAC_motif_containing"/>
</dbReference>
<dbReference type="HOGENOM" id="CLU_083147_2_3_1"/>
<keyword evidence="3" id="KW-1185">Reference proteome</keyword>
<evidence type="ECO:0000313" key="2">
    <source>
        <dbReference type="EMBL" id="KIW08830.1"/>
    </source>
</evidence>
<dbReference type="Pfam" id="PF04749">
    <property type="entry name" value="PLAC8"/>
    <property type="match status" value="1"/>
</dbReference>
<protein>
    <recommendedName>
        <fullName evidence="4">PLAC8-domain-containing protein</fullName>
    </recommendedName>
</protein>
<dbReference type="NCBIfam" id="TIGR01571">
    <property type="entry name" value="A_thal_Cys_rich"/>
    <property type="match status" value="1"/>
</dbReference>
<dbReference type="VEuPathDB" id="FungiDB:PV09_00760"/>
<organism evidence="2 3">
    <name type="scientific">Verruconis gallopava</name>
    <dbReference type="NCBI Taxonomy" id="253628"/>
    <lineage>
        <taxon>Eukaryota</taxon>
        <taxon>Fungi</taxon>
        <taxon>Dikarya</taxon>
        <taxon>Ascomycota</taxon>
        <taxon>Pezizomycotina</taxon>
        <taxon>Dothideomycetes</taxon>
        <taxon>Pleosporomycetidae</taxon>
        <taxon>Venturiales</taxon>
        <taxon>Sympoventuriaceae</taxon>
        <taxon>Verruconis</taxon>
    </lineage>
</organism>
<reference evidence="2 3" key="1">
    <citation type="submission" date="2015-01" db="EMBL/GenBank/DDBJ databases">
        <title>The Genome Sequence of Ochroconis gallopava CBS43764.</title>
        <authorList>
            <consortium name="The Broad Institute Genomics Platform"/>
            <person name="Cuomo C."/>
            <person name="de Hoog S."/>
            <person name="Gorbushina A."/>
            <person name="Stielow B."/>
            <person name="Teixiera M."/>
            <person name="Abouelleil A."/>
            <person name="Chapman S.B."/>
            <person name="Priest M."/>
            <person name="Young S.K."/>
            <person name="Wortman J."/>
            <person name="Nusbaum C."/>
            <person name="Birren B."/>
        </authorList>
    </citation>
    <scope>NUCLEOTIDE SEQUENCE [LARGE SCALE GENOMIC DNA]</scope>
    <source>
        <strain evidence="2 3">CBS 43764</strain>
    </source>
</reference>
<dbReference type="Proteomes" id="UP000053259">
    <property type="component" value="Unassembled WGS sequence"/>
</dbReference>
<dbReference type="GeneID" id="27308733"/>
<dbReference type="STRING" id="253628.A0A0D2AQM6"/>
<evidence type="ECO:0000313" key="3">
    <source>
        <dbReference type="Proteomes" id="UP000053259"/>
    </source>
</evidence>
<evidence type="ECO:0008006" key="4">
    <source>
        <dbReference type="Google" id="ProtNLM"/>
    </source>
</evidence>
<dbReference type="InParanoid" id="A0A0D2AQM6"/>
<feature type="region of interest" description="Disordered" evidence="1">
    <location>
        <begin position="116"/>
        <end position="137"/>
    </location>
</feature>
<gene>
    <name evidence="2" type="ORF">PV09_00760</name>
</gene>
<accession>A0A0D2AQM6</accession>
<sequence>MAAPMEQEWAHSGTDCCSPFTGCLLAWCLPCVMYGRVHHRLHKDSQLKGWSFMNGDCCGYYALACCGMQWIIQMMQRGEIRKRYGLKGNGCTDCLCACCCGPCDLLQQDKEAETREGEKQKFIDQQPGKMDHMQYGA</sequence>
<proteinExistence type="predicted"/>
<dbReference type="RefSeq" id="XP_016218699.1">
    <property type="nucleotide sequence ID" value="XM_016353546.1"/>
</dbReference>
<dbReference type="OrthoDB" id="1045822at2759"/>